<feature type="transmembrane region" description="Helical" evidence="1">
    <location>
        <begin position="46"/>
        <end position="75"/>
    </location>
</feature>
<reference evidence="2 3" key="1">
    <citation type="submission" date="2018-11" db="EMBL/GenBank/DDBJ databases">
        <authorList>
            <person name="Lopez-Roques C."/>
            <person name="Donnadieu C."/>
            <person name="Bouchez O."/>
            <person name="Klopp C."/>
            <person name="Cabau C."/>
            <person name="Zahm M."/>
        </authorList>
    </citation>
    <scope>NUCLEOTIDE SEQUENCE [LARGE SCALE GENOMIC DNA]</scope>
    <source>
        <strain evidence="2">RS831</strain>
        <tissue evidence="2">Whole body</tissue>
    </source>
</reference>
<dbReference type="Proteomes" id="UP000283210">
    <property type="component" value="Chromosome 11"/>
</dbReference>
<evidence type="ECO:0000313" key="3">
    <source>
        <dbReference type="Proteomes" id="UP000283210"/>
    </source>
</evidence>
<keyword evidence="1" id="KW-0812">Transmembrane</keyword>
<dbReference type="AlphaFoldDB" id="A0A3S2MH49"/>
<protein>
    <submittedName>
        <fullName evidence="2">Uncharacterized protein</fullName>
    </submittedName>
</protein>
<sequence length="131" mass="15419">MNICCHPFRLCCVFLWFCRRRSTNPVLITTTWTTSTMTKGSSLQYITMLFFLGIRTTIVLLVTIIIILLIMIITFPSWMECGLKRREADRKKSRLRHRMERDNNLEMEVIADVRSLTEVSTVYETLNPSHE</sequence>
<evidence type="ECO:0000313" key="2">
    <source>
        <dbReference type="EMBL" id="RVE67069.1"/>
    </source>
</evidence>
<keyword evidence="1" id="KW-1133">Transmembrane helix</keyword>
<evidence type="ECO:0000256" key="1">
    <source>
        <dbReference type="SAM" id="Phobius"/>
    </source>
</evidence>
<name>A0A3S2MH49_ORYJA</name>
<gene>
    <name evidence="2" type="ORF">OJAV_G00113840</name>
</gene>
<proteinExistence type="predicted"/>
<keyword evidence="3" id="KW-1185">Reference proteome</keyword>
<organism evidence="2 3">
    <name type="scientific">Oryzias javanicus</name>
    <name type="common">Javanese ricefish</name>
    <name type="synonym">Aplocheilus javanicus</name>
    <dbReference type="NCBI Taxonomy" id="123683"/>
    <lineage>
        <taxon>Eukaryota</taxon>
        <taxon>Metazoa</taxon>
        <taxon>Chordata</taxon>
        <taxon>Craniata</taxon>
        <taxon>Vertebrata</taxon>
        <taxon>Euteleostomi</taxon>
        <taxon>Actinopterygii</taxon>
        <taxon>Neopterygii</taxon>
        <taxon>Teleostei</taxon>
        <taxon>Neoteleostei</taxon>
        <taxon>Acanthomorphata</taxon>
        <taxon>Ovalentaria</taxon>
        <taxon>Atherinomorphae</taxon>
        <taxon>Beloniformes</taxon>
        <taxon>Adrianichthyidae</taxon>
        <taxon>Oryziinae</taxon>
        <taxon>Oryzias</taxon>
    </lineage>
</organism>
<keyword evidence="1" id="KW-0472">Membrane</keyword>
<accession>A0A3S2MH49</accession>
<dbReference type="EMBL" id="CM012447">
    <property type="protein sequence ID" value="RVE67069.1"/>
    <property type="molecule type" value="Genomic_DNA"/>
</dbReference>
<reference evidence="2 3" key="2">
    <citation type="submission" date="2019-01" db="EMBL/GenBank/DDBJ databases">
        <title>A chromosome length genome reference of the Java medaka (oryzias javanicus).</title>
        <authorList>
            <person name="Herpin A."/>
            <person name="Takehana Y."/>
            <person name="Naruse K."/>
            <person name="Ansai S."/>
            <person name="Kawaguchi M."/>
        </authorList>
    </citation>
    <scope>NUCLEOTIDE SEQUENCE [LARGE SCALE GENOMIC DNA]</scope>
    <source>
        <strain evidence="2">RS831</strain>
        <tissue evidence="2">Whole body</tissue>
    </source>
</reference>